<evidence type="ECO:0000313" key="2">
    <source>
        <dbReference type="Proteomes" id="UP001367508"/>
    </source>
</evidence>
<dbReference type="AlphaFoldDB" id="A0AAN9RCD5"/>
<accession>A0AAN9RCD5</accession>
<organism evidence="1 2">
    <name type="scientific">Canavalia gladiata</name>
    <name type="common">Sword bean</name>
    <name type="synonym">Dolichos gladiatus</name>
    <dbReference type="NCBI Taxonomy" id="3824"/>
    <lineage>
        <taxon>Eukaryota</taxon>
        <taxon>Viridiplantae</taxon>
        <taxon>Streptophyta</taxon>
        <taxon>Embryophyta</taxon>
        <taxon>Tracheophyta</taxon>
        <taxon>Spermatophyta</taxon>
        <taxon>Magnoliopsida</taxon>
        <taxon>eudicotyledons</taxon>
        <taxon>Gunneridae</taxon>
        <taxon>Pentapetalae</taxon>
        <taxon>rosids</taxon>
        <taxon>fabids</taxon>
        <taxon>Fabales</taxon>
        <taxon>Fabaceae</taxon>
        <taxon>Papilionoideae</taxon>
        <taxon>50 kb inversion clade</taxon>
        <taxon>NPAAA clade</taxon>
        <taxon>indigoferoid/millettioid clade</taxon>
        <taxon>Phaseoleae</taxon>
        <taxon>Canavalia</taxon>
    </lineage>
</organism>
<dbReference type="Proteomes" id="UP001367508">
    <property type="component" value="Unassembled WGS sequence"/>
</dbReference>
<comment type="caution">
    <text evidence="1">The sequence shown here is derived from an EMBL/GenBank/DDBJ whole genome shotgun (WGS) entry which is preliminary data.</text>
</comment>
<proteinExistence type="predicted"/>
<keyword evidence="2" id="KW-1185">Reference proteome</keyword>
<gene>
    <name evidence="1" type="ORF">VNO77_03587</name>
</gene>
<evidence type="ECO:0000313" key="1">
    <source>
        <dbReference type="EMBL" id="KAK7361518.1"/>
    </source>
</evidence>
<sequence>METGYKTEKERKSGVFEDFGQVDSRPFSNSLHFRLSSFRSRGREGGEKSVISYFSPPKVLHEKSTKSVLKKHVLIFDDCIKQGRRTLPQFNNSSAIVEIMPIVPVFGKSKFPRTVQPLGKLVGRPEYGLGR</sequence>
<name>A0AAN9RCD5_CANGL</name>
<dbReference type="EMBL" id="JAYMYQ010000001">
    <property type="protein sequence ID" value="KAK7361518.1"/>
    <property type="molecule type" value="Genomic_DNA"/>
</dbReference>
<reference evidence="1 2" key="1">
    <citation type="submission" date="2024-01" db="EMBL/GenBank/DDBJ databases">
        <title>The genomes of 5 underutilized Papilionoideae crops provide insights into root nodulation and disease resistanc.</title>
        <authorList>
            <person name="Jiang F."/>
        </authorList>
    </citation>
    <scope>NUCLEOTIDE SEQUENCE [LARGE SCALE GENOMIC DNA]</scope>
    <source>
        <strain evidence="1">LVBAO_FW01</strain>
        <tissue evidence="1">Leaves</tissue>
    </source>
</reference>
<protein>
    <submittedName>
        <fullName evidence="1">Uncharacterized protein</fullName>
    </submittedName>
</protein>